<organism evidence="1 2">
    <name type="scientific">Edwardsiella ictaluri (strain 93-146)</name>
    <dbReference type="NCBI Taxonomy" id="634503"/>
    <lineage>
        <taxon>Bacteria</taxon>
        <taxon>Pseudomonadati</taxon>
        <taxon>Pseudomonadota</taxon>
        <taxon>Gammaproteobacteria</taxon>
        <taxon>Enterobacterales</taxon>
        <taxon>Hafniaceae</taxon>
        <taxon>Edwardsiella</taxon>
    </lineage>
</organism>
<dbReference type="Proteomes" id="UP000001485">
    <property type="component" value="Chromosome"/>
</dbReference>
<name>C5BBZ6_EDWI9</name>
<dbReference type="HOGENOM" id="CLU_3135073_0_0_6"/>
<dbReference type="AlphaFoldDB" id="C5BBZ6"/>
<proteinExistence type="predicted"/>
<evidence type="ECO:0000313" key="2">
    <source>
        <dbReference type="Proteomes" id="UP000001485"/>
    </source>
</evidence>
<sequence length="49" mass="5981">MSSNEPSKPYYGDKMFDKEQIRAQNETKMTTKDHWRDLIHIFNTFQSRE</sequence>
<reference evidence="1 2" key="2">
    <citation type="journal article" date="2012" name="J. Bacteriol.">
        <title>Genome Sequence of Edwardsiella ictaluri 93-146, a Strain Associated with a Natural Channel Catfish Outbreak of Enteric Septicemia of Catfish.</title>
        <authorList>
            <person name="Williams M.L."/>
            <person name="Gillaspy A.F."/>
            <person name="Dyer D.W."/>
            <person name="Thune R.L."/>
            <person name="Waldbieser G.C."/>
            <person name="Schuster S.C."/>
            <person name="Gipson J."/>
            <person name="Zaitshik J."/>
            <person name="Landry C."/>
            <person name="Banes M.M."/>
            <person name="Lawrence M.L."/>
        </authorList>
    </citation>
    <scope>NUCLEOTIDE SEQUENCE [LARGE SCALE GENOMIC DNA]</scope>
    <source>
        <strain evidence="1 2">93-146</strain>
    </source>
</reference>
<dbReference type="EMBL" id="CP001600">
    <property type="protein sequence ID" value="ACR70603.1"/>
    <property type="molecule type" value="Genomic_DNA"/>
</dbReference>
<dbReference type="KEGG" id="eic:NT01EI_3467"/>
<evidence type="ECO:0000313" key="1">
    <source>
        <dbReference type="EMBL" id="ACR70603.1"/>
    </source>
</evidence>
<reference evidence="2" key="1">
    <citation type="submission" date="2009-03" db="EMBL/GenBank/DDBJ databases">
        <title>Complete genome sequence of Edwardsiella ictaluri 93-146.</title>
        <authorList>
            <person name="Williams M.L."/>
            <person name="Gillaspy A.F."/>
            <person name="Dyer D.W."/>
            <person name="Thune R.L."/>
            <person name="Waldbieser G.C."/>
            <person name="Schuster S.C."/>
            <person name="Gipson J."/>
            <person name="Zaitshik J."/>
            <person name="Landry C."/>
            <person name="Lawrence M.L."/>
        </authorList>
    </citation>
    <scope>NUCLEOTIDE SEQUENCE [LARGE SCALE GENOMIC DNA]</scope>
    <source>
        <strain evidence="2">93-146</strain>
    </source>
</reference>
<protein>
    <submittedName>
        <fullName evidence="1">Uncharacterized protein</fullName>
    </submittedName>
</protein>
<gene>
    <name evidence="1" type="ordered locus">NT01EI_3467</name>
</gene>
<accession>C5BBZ6</accession>